<evidence type="ECO:0000313" key="1">
    <source>
        <dbReference type="EMBL" id="SHO54648.1"/>
    </source>
</evidence>
<organism evidence="1 2">
    <name type="scientific">Vibrio quintilis</name>
    <dbReference type="NCBI Taxonomy" id="1117707"/>
    <lineage>
        <taxon>Bacteria</taxon>
        <taxon>Pseudomonadati</taxon>
        <taxon>Pseudomonadota</taxon>
        <taxon>Gammaproteobacteria</taxon>
        <taxon>Vibrionales</taxon>
        <taxon>Vibrionaceae</taxon>
        <taxon>Vibrio</taxon>
    </lineage>
</organism>
<name>A0A1M7YPT4_9VIBR</name>
<dbReference type="AlphaFoldDB" id="A0A1M7YPT4"/>
<accession>A0A1M7YPT4</accession>
<reference evidence="2" key="1">
    <citation type="submission" date="2016-12" db="EMBL/GenBank/DDBJ databases">
        <authorList>
            <person name="Rodrigo-Torres L."/>
            <person name="Arahal R.D."/>
            <person name="Lucena T."/>
        </authorList>
    </citation>
    <scope>NUCLEOTIDE SEQUENCE [LARGE SCALE GENOMIC DNA]</scope>
</reference>
<evidence type="ECO:0000313" key="2">
    <source>
        <dbReference type="Proteomes" id="UP000184600"/>
    </source>
</evidence>
<gene>
    <name evidence="1" type="ORF">VQ7734_00362</name>
</gene>
<protein>
    <submittedName>
        <fullName evidence="1">Uncharacterized protein</fullName>
    </submittedName>
</protein>
<sequence length="165" mass="18982">MRALYAMKVSELQEKFIDELNMLLPEWKFVKRDRHFKLNHHGVMWFFHISCVSHDSDFDAIGDVALEYLSGKKRMCIIGAELGNIKGSGQMRFPVSSSDEAARSAKSLYEFFVEVGLPFLNKYSDPNEVVTTLKRGGHEAMLISPFTDQHETQINLMCHEYKISM</sequence>
<dbReference type="STRING" id="1117707.VQ7734_00362"/>
<proteinExistence type="predicted"/>
<dbReference type="RefSeq" id="WP_073579553.1">
    <property type="nucleotide sequence ID" value="NZ_AP024898.1"/>
</dbReference>
<dbReference type="EMBL" id="FRFG01000005">
    <property type="protein sequence ID" value="SHO54648.1"/>
    <property type="molecule type" value="Genomic_DNA"/>
</dbReference>
<dbReference type="Proteomes" id="UP000184600">
    <property type="component" value="Unassembled WGS sequence"/>
</dbReference>
<keyword evidence="2" id="KW-1185">Reference proteome</keyword>